<keyword evidence="1" id="KW-0378">Hydrolase</keyword>
<comment type="caution">
    <text evidence="3">The sequence shown here is derived from an EMBL/GenBank/DDBJ whole genome shotgun (WGS) entry which is preliminary data.</text>
</comment>
<proteinExistence type="predicted"/>
<gene>
    <name evidence="3" type="ORF">NUM_67250</name>
</gene>
<keyword evidence="4" id="KW-1185">Reference proteome</keyword>
<evidence type="ECO:0000313" key="4">
    <source>
        <dbReference type="Proteomes" id="UP000614996"/>
    </source>
</evidence>
<organism evidence="3 4">
    <name type="scientific">Actinocatenispora comari</name>
    <dbReference type="NCBI Taxonomy" id="2807577"/>
    <lineage>
        <taxon>Bacteria</taxon>
        <taxon>Bacillati</taxon>
        <taxon>Actinomycetota</taxon>
        <taxon>Actinomycetes</taxon>
        <taxon>Micromonosporales</taxon>
        <taxon>Micromonosporaceae</taxon>
        <taxon>Actinocatenispora</taxon>
    </lineage>
</organism>
<sequence>MTSTAWQEFELAAADGVRLVGRYGGSGEPVLFLHGSGGGLHSWAPIAERLSGEYQVWLVARRGYGPSGQPAPGKRFADEVDDVHRLVRQIGATNGAVEPGVHLVGASYGAYVALHTALAEPGGLRSLAVFEPPLFAAGPRIDPLATRYREAFERGDTAASLAVLNEVTLVPEQIVAAFAAASAAEPDPVEARRAGLGWRHDLDALAADDTDLARWSGIALPSLVMAGGDTWPPMPETTRGLAAALPDARLVVWPGQLHFATATAPDLVADTLREFLTALPPRTAR</sequence>
<accession>A0A8J4AHN3</accession>
<dbReference type="InterPro" id="IPR000073">
    <property type="entry name" value="AB_hydrolase_1"/>
</dbReference>
<dbReference type="RefSeq" id="WP_207129048.1">
    <property type="nucleotide sequence ID" value="NZ_BOPO01000146.1"/>
</dbReference>
<dbReference type="Pfam" id="PF12697">
    <property type="entry name" value="Abhydrolase_6"/>
    <property type="match status" value="1"/>
</dbReference>
<evidence type="ECO:0000256" key="1">
    <source>
        <dbReference type="ARBA" id="ARBA00022801"/>
    </source>
</evidence>
<dbReference type="GO" id="GO:0016787">
    <property type="term" value="F:hydrolase activity"/>
    <property type="evidence" value="ECO:0007669"/>
    <property type="project" value="UniProtKB-KW"/>
</dbReference>
<dbReference type="AlphaFoldDB" id="A0A8J4AHN3"/>
<evidence type="ECO:0000259" key="2">
    <source>
        <dbReference type="Pfam" id="PF12697"/>
    </source>
</evidence>
<protein>
    <recommendedName>
        <fullName evidence="2">AB hydrolase-1 domain-containing protein</fullName>
    </recommendedName>
</protein>
<dbReference type="SUPFAM" id="SSF53474">
    <property type="entry name" value="alpha/beta-Hydrolases"/>
    <property type="match status" value="1"/>
</dbReference>
<dbReference type="PANTHER" id="PTHR43798:SF31">
    <property type="entry name" value="AB HYDROLASE SUPERFAMILY PROTEIN YCLE"/>
    <property type="match status" value="1"/>
</dbReference>
<evidence type="ECO:0000313" key="3">
    <source>
        <dbReference type="EMBL" id="GIL31471.1"/>
    </source>
</evidence>
<dbReference type="PANTHER" id="PTHR43798">
    <property type="entry name" value="MONOACYLGLYCEROL LIPASE"/>
    <property type="match status" value="1"/>
</dbReference>
<dbReference type="Proteomes" id="UP000614996">
    <property type="component" value="Unassembled WGS sequence"/>
</dbReference>
<name>A0A8J4AHN3_9ACTN</name>
<dbReference type="EMBL" id="BOPO01000146">
    <property type="protein sequence ID" value="GIL31471.1"/>
    <property type="molecule type" value="Genomic_DNA"/>
</dbReference>
<dbReference type="InterPro" id="IPR029058">
    <property type="entry name" value="AB_hydrolase_fold"/>
</dbReference>
<dbReference type="Gene3D" id="3.40.50.1820">
    <property type="entry name" value="alpha/beta hydrolase"/>
    <property type="match status" value="1"/>
</dbReference>
<feature type="domain" description="AB hydrolase-1" evidence="2">
    <location>
        <begin position="30"/>
        <end position="270"/>
    </location>
</feature>
<dbReference type="GO" id="GO:0016020">
    <property type="term" value="C:membrane"/>
    <property type="evidence" value="ECO:0007669"/>
    <property type="project" value="TreeGrafter"/>
</dbReference>
<reference evidence="4" key="1">
    <citation type="journal article" date="2021" name="Int. J. Syst. Evol. Microbiol.">
        <title>Actinocatenispora comari sp. nov., an endophytic actinomycete isolated from aerial parts of Comarum salesowianum.</title>
        <authorList>
            <person name="Oyunbileg N."/>
            <person name="Iizaka Y."/>
            <person name="Hamada M."/>
            <person name="Davaapurev B.O."/>
            <person name="Fukumoto A."/>
            <person name="Tsetseg B."/>
            <person name="Kato F."/>
            <person name="Tamura T."/>
            <person name="Batkhuu J."/>
            <person name="Anzai Y."/>
        </authorList>
    </citation>
    <scope>NUCLEOTIDE SEQUENCE [LARGE SCALE GENOMIC DNA]</scope>
    <source>
        <strain evidence="4">NUM-2625</strain>
    </source>
</reference>
<dbReference type="InterPro" id="IPR050266">
    <property type="entry name" value="AB_hydrolase_sf"/>
</dbReference>